<reference evidence="1" key="1">
    <citation type="submission" date="2023-01" db="EMBL/GenBank/DDBJ databases">
        <title>Colletotrichum chrysophilum M932 genome sequence.</title>
        <authorList>
            <person name="Baroncelli R."/>
        </authorList>
    </citation>
    <scope>NUCLEOTIDE SEQUENCE</scope>
    <source>
        <strain evidence="1">M932</strain>
    </source>
</reference>
<keyword evidence="2" id="KW-1185">Reference proteome</keyword>
<proteinExistence type="predicted"/>
<organism evidence="1 2">
    <name type="scientific">Colletotrichum chrysophilum</name>
    <dbReference type="NCBI Taxonomy" id="1836956"/>
    <lineage>
        <taxon>Eukaryota</taxon>
        <taxon>Fungi</taxon>
        <taxon>Dikarya</taxon>
        <taxon>Ascomycota</taxon>
        <taxon>Pezizomycotina</taxon>
        <taxon>Sordariomycetes</taxon>
        <taxon>Hypocreomycetidae</taxon>
        <taxon>Glomerellales</taxon>
        <taxon>Glomerellaceae</taxon>
        <taxon>Colletotrichum</taxon>
        <taxon>Colletotrichum gloeosporioides species complex</taxon>
    </lineage>
</organism>
<protein>
    <submittedName>
        <fullName evidence="1">Uncharacterized protein</fullName>
    </submittedName>
</protein>
<comment type="caution">
    <text evidence="1">The sequence shown here is derived from an EMBL/GenBank/DDBJ whole genome shotgun (WGS) entry which is preliminary data.</text>
</comment>
<dbReference type="Proteomes" id="UP001243330">
    <property type="component" value="Unassembled WGS sequence"/>
</dbReference>
<gene>
    <name evidence="1" type="ORF">CCHR01_14324</name>
</gene>
<sequence>MSNQSQCVKKIPFQTNLFSHFLPSRPVLFCLYYHQASASRLGTSKKNSTNTLPLTHTLTHLCPPPPSRIRPSLLVAPSHLLHSSRILHRRATPQSRYLFCFTRLRGFPPSITDPLCLLLCFEPEPLFWLYAALGFALVPGT</sequence>
<dbReference type="AlphaFoldDB" id="A0AAD9EFM8"/>
<evidence type="ECO:0000313" key="2">
    <source>
        <dbReference type="Proteomes" id="UP001243330"/>
    </source>
</evidence>
<evidence type="ECO:0000313" key="1">
    <source>
        <dbReference type="EMBL" id="KAK1843061.1"/>
    </source>
</evidence>
<dbReference type="EMBL" id="JAQOWY010000379">
    <property type="protein sequence ID" value="KAK1843061.1"/>
    <property type="molecule type" value="Genomic_DNA"/>
</dbReference>
<name>A0AAD9EFM8_9PEZI</name>
<accession>A0AAD9EFM8</accession>